<feature type="transmembrane region" description="Helical" evidence="2">
    <location>
        <begin position="103"/>
        <end position="126"/>
    </location>
</feature>
<accession>A0AAW1QNF5</accession>
<gene>
    <name evidence="3" type="ORF">WJX81_006478</name>
</gene>
<feature type="region of interest" description="Disordered" evidence="1">
    <location>
        <begin position="51"/>
        <end position="74"/>
    </location>
</feature>
<protein>
    <submittedName>
        <fullName evidence="3">Uncharacterized protein</fullName>
    </submittedName>
</protein>
<name>A0AAW1QNF5_9CHLO</name>
<keyword evidence="4" id="KW-1185">Reference proteome</keyword>
<dbReference type="EMBL" id="JALJOU010000085">
    <property type="protein sequence ID" value="KAK9822666.1"/>
    <property type="molecule type" value="Genomic_DNA"/>
</dbReference>
<evidence type="ECO:0000313" key="4">
    <source>
        <dbReference type="Proteomes" id="UP001445335"/>
    </source>
</evidence>
<dbReference type="PANTHER" id="PTHR35699">
    <property type="entry name" value="F2J10.10 PROTEIN"/>
    <property type="match status" value="1"/>
</dbReference>
<evidence type="ECO:0000256" key="2">
    <source>
        <dbReference type="SAM" id="Phobius"/>
    </source>
</evidence>
<organism evidence="3 4">
    <name type="scientific">Elliptochloris bilobata</name>
    <dbReference type="NCBI Taxonomy" id="381761"/>
    <lineage>
        <taxon>Eukaryota</taxon>
        <taxon>Viridiplantae</taxon>
        <taxon>Chlorophyta</taxon>
        <taxon>core chlorophytes</taxon>
        <taxon>Trebouxiophyceae</taxon>
        <taxon>Trebouxiophyceae incertae sedis</taxon>
        <taxon>Elliptochloris clade</taxon>
        <taxon>Elliptochloris</taxon>
    </lineage>
</organism>
<dbReference type="PANTHER" id="PTHR35699:SF1">
    <property type="entry name" value="F2J10.10 PROTEIN"/>
    <property type="match status" value="1"/>
</dbReference>
<dbReference type="Proteomes" id="UP001445335">
    <property type="component" value="Unassembled WGS sequence"/>
</dbReference>
<keyword evidence="2" id="KW-0472">Membrane</keyword>
<evidence type="ECO:0000313" key="3">
    <source>
        <dbReference type="EMBL" id="KAK9822666.1"/>
    </source>
</evidence>
<feature type="region of interest" description="Disordered" evidence="1">
    <location>
        <begin position="1"/>
        <end position="37"/>
    </location>
</feature>
<keyword evidence="2" id="KW-1133">Transmembrane helix</keyword>
<keyword evidence="2" id="KW-0812">Transmembrane</keyword>
<proteinExistence type="predicted"/>
<evidence type="ECO:0000256" key="1">
    <source>
        <dbReference type="SAM" id="MobiDB-lite"/>
    </source>
</evidence>
<sequence>MKGQAPARTRLSGTRRRQACVCARNGSDPGPVGKESTESLFVRELKRRGLESNQVSAAADAPPSTEANQPLTPPQLAKSRALACEGLEGLLPRAQELVKLGGSFFLGFGPLILLLVLLSAGTYAVLGNSFIHGGRSSYTPRVDPYELLAHPSTRDPMVPLR</sequence>
<reference evidence="3 4" key="1">
    <citation type="journal article" date="2024" name="Nat. Commun.">
        <title>Phylogenomics reveals the evolutionary origins of lichenization in chlorophyte algae.</title>
        <authorList>
            <person name="Puginier C."/>
            <person name="Libourel C."/>
            <person name="Otte J."/>
            <person name="Skaloud P."/>
            <person name="Haon M."/>
            <person name="Grisel S."/>
            <person name="Petersen M."/>
            <person name="Berrin J.G."/>
            <person name="Delaux P.M."/>
            <person name="Dal Grande F."/>
            <person name="Keller J."/>
        </authorList>
    </citation>
    <scope>NUCLEOTIDE SEQUENCE [LARGE SCALE GENOMIC DNA]</scope>
    <source>
        <strain evidence="3 4">SAG 245.80</strain>
    </source>
</reference>
<comment type="caution">
    <text evidence="3">The sequence shown here is derived from an EMBL/GenBank/DDBJ whole genome shotgun (WGS) entry which is preliminary data.</text>
</comment>
<dbReference type="AlphaFoldDB" id="A0AAW1QNF5"/>